<evidence type="ECO:0000313" key="2">
    <source>
        <dbReference type="Proteomes" id="UP000037122"/>
    </source>
</evidence>
<dbReference type="VEuPathDB" id="FungiDB:QG37_00886"/>
<organism evidence="1 2">
    <name type="scientific">Candidozyma auris</name>
    <name type="common">Yeast</name>
    <name type="synonym">Candida auris</name>
    <dbReference type="NCBI Taxonomy" id="498019"/>
    <lineage>
        <taxon>Eukaryota</taxon>
        <taxon>Fungi</taxon>
        <taxon>Dikarya</taxon>
        <taxon>Ascomycota</taxon>
        <taxon>Saccharomycotina</taxon>
        <taxon>Pichiomycetes</taxon>
        <taxon>Metschnikowiaceae</taxon>
        <taxon>Candidozyma</taxon>
    </lineage>
</organism>
<sequence length="103" mass="11075">MSIRFIAASSLSPIPGSVKPINSAAVLVGYVGRMFGNSAVPLSNVLRSTDIIKFIYCQSHCPFGRGVVVNRMIEVTSIEKLKGRMLVLQVAKVGLSFSDDFGL</sequence>
<dbReference type="EMBL" id="LGST01000006">
    <property type="protein sequence ID" value="KNE02198.1"/>
    <property type="molecule type" value="Genomic_DNA"/>
</dbReference>
<gene>
    <name evidence="1" type="ORF">QG37_00886</name>
</gene>
<dbReference type="AlphaFoldDB" id="A0A0L0P753"/>
<name>A0A0L0P753_CANAR</name>
<dbReference type="Proteomes" id="UP000037122">
    <property type="component" value="Unassembled WGS sequence"/>
</dbReference>
<protein>
    <submittedName>
        <fullName evidence="1">Uncharacterized protein</fullName>
    </submittedName>
</protein>
<proteinExistence type="predicted"/>
<accession>A0A0L0P753</accession>
<comment type="caution">
    <text evidence="1">The sequence shown here is derived from an EMBL/GenBank/DDBJ whole genome shotgun (WGS) entry which is preliminary data.</text>
</comment>
<reference evidence="2" key="1">
    <citation type="journal article" date="2015" name="BMC Genomics">
        <title>Draft genome of a commonly misdiagnosed multidrug resistant pathogen Candida auris.</title>
        <authorList>
            <person name="Chatterjee S."/>
            <person name="Alampalli S.V."/>
            <person name="Nageshan R.K."/>
            <person name="Chettiar S.T."/>
            <person name="Joshi S."/>
            <person name="Tatu U.S."/>
        </authorList>
    </citation>
    <scope>NUCLEOTIDE SEQUENCE [LARGE SCALE GENOMIC DNA]</scope>
    <source>
        <strain evidence="2">6684</strain>
    </source>
</reference>
<evidence type="ECO:0000313" key="1">
    <source>
        <dbReference type="EMBL" id="KNE02198.1"/>
    </source>
</evidence>